<evidence type="ECO:0000256" key="3">
    <source>
        <dbReference type="ARBA" id="ARBA00022729"/>
    </source>
</evidence>
<dbReference type="PANTHER" id="PTHR46847">
    <property type="entry name" value="D-ALLOSE-BINDING PERIPLASMIC PROTEIN-RELATED"/>
    <property type="match status" value="1"/>
</dbReference>
<evidence type="ECO:0000256" key="2">
    <source>
        <dbReference type="ARBA" id="ARBA00007639"/>
    </source>
</evidence>
<evidence type="ECO:0000313" key="5">
    <source>
        <dbReference type="EMBL" id="NDL67144.1"/>
    </source>
</evidence>
<dbReference type="GO" id="GO:0030313">
    <property type="term" value="C:cell envelope"/>
    <property type="evidence" value="ECO:0007669"/>
    <property type="project" value="UniProtKB-SubCell"/>
</dbReference>
<name>A0A7X5KLW6_9FIRM</name>
<dbReference type="Gene3D" id="3.40.50.2300">
    <property type="match status" value="2"/>
</dbReference>
<evidence type="ECO:0000313" key="6">
    <source>
        <dbReference type="Proteomes" id="UP000461585"/>
    </source>
</evidence>
<dbReference type="InterPro" id="IPR028082">
    <property type="entry name" value="Peripla_BP_I"/>
</dbReference>
<dbReference type="Proteomes" id="UP000461585">
    <property type="component" value="Unassembled WGS sequence"/>
</dbReference>
<proteinExistence type="inferred from homology"/>
<comment type="subcellular location">
    <subcellularLocation>
        <location evidence="1">Cell envelope</location>
    </subcellularLocation>
</comment>
<dbReference type="RefSeq" id="WP_162369873.1">
    <property type="nucleotide sequence ID" value="NZ_JAAEEH010000010.1"/>
</dbReference>
<dbReference type="EMBL" id="JAAEEH010000010">
    <property type="protein sequence ID" value="NDL67144.1"/>
    <property type="molecule type" value="Genomic_DNA"/>
</dbReference>
<protein>
    <submittedName>
        <fullName evidence="5">Sugar ABC transporter substrate-binding protein</fullName>
    </submittedName>
</protein>
<feature type="domain" description="Periplasmic binding protein" evidence="4">
    <location>
        <begin position="53"/>
        <end position="303"/>
    </location>
</feature>
<reference evidence="5 6" key="1">
    <citation type="submission" date="2020-01" db="EMBL/GenBank/DDBJ databases">
        <title>Anaeroalcalibacter tamaniensis gen. nov., sp. nov., moderately halophilic strictly anaerobic fermenter bacterium from mud volcano of Taman peninsula.</title>
        <authorList>
            <person name="Frolova A."/>
            <person name="Merkel A.Y."/>
            <person name="Slobodkin A.I."/>
        </authorList>
    </citation>
    <scope>NUCLEOTIDE SEQUENCE [LARGE SCALE GENOMIC DNA]</scope>
    <source>
        <strain evidence="5 6">F-3ap</strain>
    </source>
</reference>
<accession>A0A7X5KLW6</accession>
<dbReference type="SUPFAM" id="SSF53822">
    <property type="entry name" value="Periplasmic binding protein-like I"/>
    <property type="match status" value="1"/>
</dbReference>
<keyword evidence="6" id="KW-1185">Reference proteome</keyword>
<dbReference type="Pfam" id="PF13407">
    <property type="entry name" value="Peripla_BP_4"/>
    <property type="match status" value="1"/>
</dbReference>
<comment type="caution">
    <text evidence="5">The sequence shown here is derived from an EMBL/GenBank/DDBJ whole genome shotgun (WGS) entry which is preliminary data.</text>
</comment>
<keyword evidence="3" id="KW-0732">Signal</keyword>
<dbReference type="GO" id="GO:0030246">
    <property type="term" value="F:carbohydrate binding"/>
    <property type="evidence" value="ECO:0007669"/>
    <property type="project" value="UniProtKB-ARBA"/>
</dbReference>
<organism evidence="5 6">
    <name type="scientific">Anaerotalea alkaliphila</name>
    <dbReference type="NCBI Taxonomy" id="2662126"/>
    <lineage>
        <taxon>Bacteria</taxon>
        <taxon>Bacillati</taxon>
        <taxon>Bacillota</taxon>
        <taxon>Clostridia</taxon>
        <taxon>Eubacteriales</taxon>
        <taxon>Anaerotalea</taxon>
    </lineage>
</organism>
<sequence>MRKRIIVGVAVFLSLVLLVSLGAGLHLSNRISQAGGESFWDSREKAEHHVLVLLDDENQAYGEEFFQGLEAAAAEYRVAVEVMQLDGGNYEAEAVSALERALFAKVDGVLLHGIRVESVVDKVALLQEEGIPVVTLLEDMPESRRAAHVGVNRYSVGQAAGESLVRSMEGVGKVAVIEQKSQGSRSEAENPLLLGLRDVLRENPQIGLSLVKYSDKGVLGAETAAAEIFRENPEINGIFCTDGQTTLGVVQFLVDRNLVGGVSLVGFGNDQEILEYIEKGRIVDAAIRTDYSAIGWNAVLAYYEQKTDPKTYNYYTTEIQVVDGENIQAQIREMEDANGENQ</sequence>
<dbReference type="InterPro" id="IPR025997">
    <property type="entry name" value="SBP_2_dom"/>
</dbReference>
<dbReference type="AlphaFoldDB" id="A0A7X5KLW6"/>
<evidence type="ECO:0000259" key="4">
    <source>
        <dbReference type="Pfam" id="PF13407"/>
    </source>
</evidence>
<dbReference type="PANTHER" id="PTHR46847:SF1">
    <property type="entry name" value="D-ALLOSE-BINDING PERIPLASMIC PROTEIN-RELATED"/>
    <property type="match status" value="1"/>
</dbReference>
<evidence type="ECO:0000256" key="1">
    <source>
        <dbReference type="ARBA" id="ARBA00004196"/>
    </source>
</evidence>
<comment type="similarity">
    <text evidence="2">Belongs to the bacterial solute-binding protein 2 family.</text>
</comment>
<gene>
    <name evidence="5" type="ORF">GXN74_05205</name>
</gene>